<organism evidence="3 4">
    <name type="scientific">Amycolatopsis taiwanensis</name>
    <dbReference type="NCBI Taxonomy" id="342230"/>
    <lineage>
        <taxon>Bacteria</taxon>
        <taxon>Bacillati</taxon>
        <taxon>Actinomycetota</taxon>
        <taxon>Actinomycetes</taxon>
        <taxon>Pseudonocardiales</taxon>
        <taxon>Pseudonocardiaceae</taxon>
        <taxon>Amycolatopsis</taxon>
    </lineage>
</organism>
<dbReference type="Proteomes" id="UP001165136">
    <property type="component" value="Unassembled WGS sequence"/>
</dbReference>
<name>A0A9W6R1M6_9PSEU</name>
<dbReference type="RefSeq" id="WP_027945582.1">
    <property type="nucleotide sequence ID" value="NZ_BSTI01000010.1"/>
</dbReference>
<gene>
    <name evidence="3" type="ORF">Atai01_45280</name>
</gene>
<dbReference type="GO" id="GO:0015074">
    <property type="term" value="P:DNA integration"/>
    <property type="evidence" value="ECO:0007669"/>
    <property type="project" value="InterPro"/>
</dbReference>
<dbReference type="Gene3D" id="1.10.443.10">
    <property type="entry name" value="Intergrase catalytic core"/>
    <property type="match status" value="1"/>
</dbReference>
<dbReference type="InterPro" id="IPR011010">
    <property type="entry name" value="DNA_brk_join_enz"/>
</dbReference>
<comment type="caution">
    <text evidence="3">The sequence shown here is derived from an EMBL/GenBank/DDBJ whole genome shotgun (WGS) entry which is preliminary data.</text>
</comment>
<dbReference type="AlphaFoldDB" id="A0A9W6R1M6"/>
<dbReference type="EMBL" id="BSTI01000010">
    <property type="protein sequence ID" value="GLY67909.1"/>
    <property type="molecule type" value="Genomic_DNA"/>
</dbReference>
<evidence type="ECO:0000313" key="4">
    <source>
        <dbReference type="Proteomes" id="UP001165136"/>
    </source>
</evidence>
<evidence type="ECO:0000256" key="2">
    <source>
        <dbReference type="SAM" id="MobiDB-lite"/>
    </source>
</evidence>
<feature type="region of interest" description="Disordered" evidence="2">
    <location>
        <begin position="75"/>
        <end position="100"/>
    </location>
</feature>
<dbReference type="GO" id="GO:0003677">
    <property type="term" value="F:DNA binding"/>
    <property type="evidence" value="ECO:0007669"/>
    <property type="project" value="InterPro"/>
</dbReference>
<keyword evidence="1" id="KW-0233">DNA recombination</keyword>
<evidence type="ECO:0000313" key="3">
    <source>
        <dbReference type="EMBL" id="GLY67909.1"/>
    </source>
</evidence>
<evidence type="ECO:0000256" key="1">
    <source>
        <dbReference type="ARBA" id="ARBA00023172"/>
    </source>
</evidence>
<accession>A0A9W6R1M6</accession>
<protein>
    <submittedName>
        <fullName evidence="3">Uncharacterized protein</fullName>
    </submittedName>
</protein>
<dbReference type="GO" id="GO:0006310">
    <property type="term" value="P:DNA recombination"/>
    <property type="evidence" value="ECO:0007669"/>
    <property type="project" value="UniProtKB-KW"/>
</dbReference>
<reference evidence="3" key="1">
    <citation type="submission" date="2023-03" db="EMBL/GenBank/DDBJ databases">
        <title>Amycolatopsis taiwanensis NBRC 103393.</title>
        <authorList>
            <person name="Ichikawa N."/>
            <person name="Sato H."/>
            <person name="Tonouchi N."/>
        </authorList>
    </citation>
    <scope>NUCLEOTIDE SEQUENCE</scope>
    <source>
        <strain evidence="3">NBRC 103393</strain>
    </source>
</reference>
<dbReference type="InterPro" id="IPR013762">
    <property type="entry name" value="Integrase-like_cat_sf"/>
</dbReference>
<keyword evidence="4" id="KW-1185">Reference proteome</keyword>
<proteinExistence type="predicted"/>
<sequence>MITVDEWHGSLHEYNGKRWVGPPKTASSARRIHLPPFLVELLRQNLNTHPYEYVFTTESGTWLWRSTFARRILRPAADGNPDASDPAIRTRPGVFPEGVA</sequence>
<dbReference type="SUPFAM" id="SSF56349">
    <property type="entry name" value="DNA breaking-rejoining enzymes"/>
    <property type="match status" value="1"/>
</dbReference>